<evidence type="ECO:0000313" key="5">
    <source>
        <dbReference type="Proteomes" id="UP000324101"/>
    </source>
</evidence>
<dbReference type="GO" id="GO:0016810">
    <property type="term" value="F:hydrolase activity, acting on carbon-nitrogen (but not peptide) bonds"/>
    <property type="evidence" value="ECO:0007669"/>
    <property type="project" value="InterPro"/>
</dbReference>
<sequence length="1077" mass="114207">MRGGHRRTGRVVGLRVARRTVLQAASAGALTALLGHVSAAAAAPGGGAAGDLVRLRFTRATNGAATASGDRVVAEVQGMLWSLPPDGSPATPLTPPDLEPGRPVFSPDGRQVAMSAYRGGAFHIWVMNADGSGLRPLTDGPFDHRAPAWSPDGRALAFCSERDGDPVAGSPYRIWTVDVTGGRPRRLTGLPGQDGPGQDGEWEDFDPVWSPDGSRVLFVRGTSAGETLTARTLASVAAVPGAGSPVRVEHTVTDGRLLAPALSPSGRTAWLSAAPGPRKAEHLSLFADGRPVPLDGDLAPAPPRWIGDDRLLITLDGRFRVIRPHRDGDGDGREILLDATLEVPRPRYRIKKYVLEAEQKLPVRGIHLPALSPDGRRIAFAALNALWVAPVTGGPPRRIVQAPVTAYVQGPVWSPDGRALVYTDDRDGLNTVRLRDLDSGRERVLAPGGRVYGVLSPDGGRLAALDLAGRLLVRDLSTGTETPLVAALGGGGLPGPPSWSPDGRHLALCDRNRLSRRFREGYNLIRIVDTATGAARLHALAPHTSLADRYASGPVWSPDGRFLACVGESALWLLPVGPDGAPAGPARRLSDEPADHPSWSADSRTLLYQSCARLRLLTLDATGAPAGPPRTVPVSLDYRRPAPVDTVVHAGLLWDATGSAPRADVDVLISGGRITAVEPHRPGRRATRTVDCSRGTVLPGLWDAHVHPYPYTYGARQGALHLAYGVTTAVSLGGSAYEQARLREDIRAGLLAAPRLLAGGELLDGSRVAYSMGRAHRTRAGFARSLARAAALDWDFVKTYVRSPYEQMAEAARFAHERLGVPAGSHLCAPGIRSGQDLTTHLVATERAEYGYGATPRGHTYQDTLEVYTHGGFALIATPFTALPLIGADPALADDPRVTSLMPPWDVAAVRALAAGPPSAEQSAALEREVGVYRRVVEGGGRLALGTDAPLTPVGLHLHLALRALHRYGLTPAEALTTVTVSPARMFGVADRLGTVEPGRIADLTLVDGDPFTDFDDLVRVRATVRGGMLHERPVLERAFTRTPEPPDPDGPDGPAPADWPAVLDQMLRDGCCTPHD</sequence>
<feature type="region of interest" description="Disordered" evidence="1">
    <location>
        <begin position="1037"/>
        <end position="1061"/>
    </location>
</feature>
<dbReference type="PANTHER" id="PTHR43135">
    <property type="entry name" value="ALPHA-D-RIBOSE 1-METHYLPHOSPHONATE 5-TRIPHOSPHATE DIPHOSPHATASE"/>
    <property type="match status" value="1"/>
</dbReference>
<dbReference type="InterPro" id="IPR006311">
    <property type="entry name" value="TAT_signal"/>
</dbReference>
<protein>
    <submittedName>
        <fullName evidence="4">Amidohydrolase</fullName>
    </submittedName>
</protein>
<dbReference type="SUPFAM" id="SSF51338">
    <property type="entry name" value="Composite domain of metallo-dependent hydrolases"/>
    <property type="match status" value="1"/>
</dbReference>
<name>A0A5P2DW35_STRVZ</name>
<dbReference type="SUPFAM" id="SSF69304">
    <property type="entry name" value="Tricorn protease N-terminal domain"/>
    <property type="match status" value="1"/>
</dbReference>
<dbReference type="Gene3D" id="3.30.110.90">
    <property type="entry name" value="Amidohydrolase"/>
    <property type="match status" value="1"/>
</dbReference>
<dbReference type="AlphaFoldDB" id="A0A5P2DW35"/>
<gene>
    <name evidence="4" type="ORF">DEJ51_33695</name>
</gene>
<dbReference type="OrthoDB" id="9808778at2"/>
<dbReference type="Proteomes" id="UP000324101">
    <property type="component" value="Chromosome"/>
</dbReference>
<evidence type="ECO:0000313" key="4">
    <source>
        <dbReference type="EMBL" id="QES59384.1"/>
    </source>
</evidence>
<dbReference type="PROSITE" id="PS51318">
    <property type="entry name" value="TAT"/>
    <property type="match status" value="1"/>
</dbReference>
<feature type="signal peptide" evidence="2">
    <location>
        <begin position="1"/>
        <end position="42"/>
    </location>
</feature>
<keyword evidence="2" id="KW-0732">Signal</keyword>
<dbReference type="InterPro" id="IPR011659">
    <property type="entry name" value="WD40"/>
</dbReference>
<evidence type="ECO:0000259" key="3">
    <source>
        <dbReference type="Pfam" id="PF01979"/>
    </source>
</evidence>
<keyword evidence="4" id="KW-0378">Hydrolase</keyword>
<dbReference type="Pfam" id="PF07676">
    <property type="entry name" value="PD40"/>
    <property type="match status" value="5"/>
</dbReference>
<dbReference type="SUPFAM" id="SSF82171">
    <property type="entry name" value="DPP6 N-terminal domain-like"/>
    <property type="match status" value="1"/>
</dbReference>
<reference evidence="4 5" key="1">
    <citation type="submission" date="2018-05" db="EMBL/GenBank/DDBJ databases">
        <title>Streptomyces venezuelae.</title>
        <authorList>
            <person name="Kim W."/>
            <person name="Lee N."/>
            <person name="Cho B.-K."/>
        </authorList>
    </citation>
    <scope>NUCLEOTIDE SEQUENCE [LARGE SCALE GENOMIC DNA]</scope>
    <source>
        <strain evidence="4 5">ATCC 21018</strain>
    </source>
</reference>
<feature type="domain" description="Amidohydrolase-related" evidence="3">
    <location>
        <begin position="696"/>
        <end position="1027"/>
    </location>
</feature>
<dbReference type="InterPro" id="IPR051781">
    <property type="entry name" value="Metallo-dep_Hydrolase"/>
</dbReference>
<dbReference type="Gene3D" id="2.120.10.30">
    <property type="entry name" value="TolB, C-terminal domain"/>
    <property type="match status" value="3"/>
</dbReference>
<dbReference type="Gene3D" id="3.40.50.10910">
    <property type="entry name" value="Amidohydrolase"/>
    <property type="match status" value="1"/>
</dbReference>
<feature type="chain" id="PRO_5039621019" evidence="2">
    <location>
        <begin position="43"/>
        <end position="1077"/>
    </location>
</feature>
<proteinExistence type="predicted"/>
<accession>A0A5P2DW35</accession>
<dbReference type="Gene3D" id="2.30.40.10">
    <property type="entry name" value="Urease, subunit C, domain 1"/>
    <property type="match status" value="1"/>
</dbReference>
<organism evidence="4 5">
    <name type="scientific">Streptomyces venezuelae</name>
    <dbReference type="NCBI Taxonomy" id="54571"/>
    <lineage>
        <taxon>Bacteria</taxon>
        <taxon>Bacillati</taxon>
        <taxon>Actinomycetota</taxon>
        <taxon>Actinomycetes</taxon>
        <taxon>Kitasatosporales</taxon>
        <taxon>Streptomycetaceae</taxon>
        <taxon>Streptomyces</taxon>
    </lineage>
</organism>
<dbReference type="InterPro" id="IPR011059">
    <property type="entry name" value="Metal-dep_hydrolase_composite"/>
</dbReference>
<dbReference type="Pfam" id="PF01979">
    <property type="entry name" value="Amidohydro_1"/>
    <property type="match status" value="1"/>
</dbReference>
<dbReference type="PANTHER" id="PTHR43135:SF3">
    <property type="entry name" value="ALPHA-D-RIBOSE 1-METHYLPHOSPHONATE 5-TRIPHOSPHATE DIPHOSPHATASE"/>
    <property type="match status" value="1"/>
</dbReference>
<dbReference type="InterPro" id="IPR011042">
    <property type="entry name" value="6-blade_b-propeller_TolB-like"/>
</dbReference>
<dbReference type="EMBL" id="CP029189">
    <property type="protein sequence ID" value="QES59384.1"/>
    <property type="molecule type" value="Genomic_DNA"/>
</dbReference>
<evidence type="ECO:0000256" key="2">
    <source>
        <dbReference type="SAM" id="SignalP"/>
    </source>
</evidence>
<dbReference type="InterPro" id="IPR006680">
    <property type="entry name" value="Amidohydro-rel"/>
</dbReference>
<dbReference type="SUPFAM" id="SSF51556">
    <property type="entry name" value="Metallo-dependent hydrolases"/>
    <property type="match status" value="1"/>
</dbReference>
<evidence type="ECO:0000256" key="1">
    <source>
        <dbReference type="SAM" id="MobiDB-lite"/>
    </source>
</evidence>
<dbReference type="InterPro" id="IPR032466">
    <property type="entry name" value="Metal_Hydrolase"/>
</dbReference>
<dbReference type="Gene3D" id="1.20.58.520">
    <property type="entry name" value="Amidohydrolase"/>
    <property type="match status" value="1"/>
</dbReference>